<keyword evidence="1" id="KW-0472">Membrane</keyword>
<protein>
    <submittedName>
        <fullName evidence="2">Uncharacterized protein</fullName>
    </submittedName>
</protein>
<dbReference type="EMBL" id="CP013290">
    <property type="protein sequence ID" value="APH00385.1"/>
    <property type="molecule type" value="Genomic_DNA"/>
</dbReference>
<keyword evidence="1" id="KW-1133">Transmembrane helix</keyword>
<sequence>MGLDVAFRHLITQVGWAAPLAVAALVIGGWALLRRDEGMWWKLVVDGVAALPAAGAVSGRLGTQGTSR</sequence>
<evidence type="ECO:0000313" key="3">
    <source>
        <dbReference type="EMBL" id="QOK23163.1"/>
    </source>
</evidence>
<evidence type="ECO:0000256" key="1">
    <source>
        <dbReference type="SAM" id="Phobius"/>
    </source>
</evidence>
<dbReference type="AlphaFoldDB" id="A0A1L3MDJ8"/>
<keyword evidence="1" id="KW-0812">Transmembrane</keyword>
<evidence type="ECO:0000313" key="5">
    <source>
        <dbReference type="Proteomes" id="UP000593998"/>
    </source>
</evidence>
<dbReference type="EMBL" id="CP062789">
    <property type="protein sequence ID" value="QOK23163.1"/>
    <property type="molecule type" value="Genomic_DNA"/>
</dbReference>
<name>A0A1L3MDJ8_9MICO</name>
<dbReference type="Proteomes" id="UP000593998">
    <property type="component" value="Chromosome"/>
</dbReference>
<evidence type="ECO:0000313" key="2">
    <source>
        <dbReference type="EMBL" id="APH00385.1"/>
    </source>
</evidence>
<reference evidence="3 5" key="2">
    <citation type="submission" date="2020-10" db="EMBL/GenBank/DDBJ databases">
        <title>Janibacter indicus TT2 genome sequence.</title>
        <authorList>
            <person name="Lee K."/>
            <person name="Ganzorig M."/>
        </authorList>
    </citation>
    <scope>NUCLEOTIDE SEQUENCE [LARGE SCALE GENOMIC DNA]</scope>
    <source>
        <strain evidence="3 5">TT2</strain>
    </source>
</reference>
<keyword evidence="4" id="KW-1185">Reference proteome</keyword>
<dbReference type="RefSeq" id="WP_072623557.1">
    <property type="nucleotide sequence ID" value="NZ_CP013290.1"/>
</dbReference>
<proteinExistence type="predicted"/>
<feature type="transmembrane region" description="Helical" evidence="1">
    <location>
        <begin position="14"/>
        <end position="33"/>
    </location>
</feature>
<organism evidence="2 4">
    <name type="scientific">Janibacter indicus</name>
    <dbReference type="NCBI Taxonomy" id="857417"/>
    <lineage>
        <taxon>Bacteria</taxon>
        <taxon>Bacillati</taxon>
        <taxon>Actinomycetota</taxon>
        <taxon>Actinomycetes</taxon>
        <taxon>Micrococcales</taxon>
        <taxon>Intrasporangiaceae</taxon>
        <taxon>Janibacter</taxon>
    </lineage>
</organism>
<dbReference type="Proteomes" id="UP000182938">
    <property type="component" value="Chromosome"/>
</dbReference>
<accession>A0A1L3MDJ8</accession>
<evidence type="ECO:0000313" key="4">
    <source>
        <dbReference type="Proteomes" id="UP000182938"/>
    </source>
</evidence>
<gene>
    <name evidence="2" type="ORF">ASJ30_01615</name>
    <name evidence="3" type="ORF">IGS73_01615</name>
</gene>
<reference evidence="2 4" key="1">
    <citation type="submission" date="2015-11" db="EMBL/GenBank/DDBJ databases">
        <authorList>
            <person name="Zhang Y."/>
            <person name="Guo Z."/>
        </authorList>
    </citation>
    <scope>NUCLEOTIDE SEQUENCE [LARGE SCALE GENOMIC DNA]</scope>
    <source>
        <strain evidence="2 4">YFY001</strain>
    </source>
</reference>
<dbReference type="KEGG" id="jte:ASJ30_01615"/>